<name>A0A1I0AQ14_9GAMM</name>
<keyword evidence="2" id="KW-1185">Reference proteome</keyword>
<evidence type="ECO:0000313" key="1">
    <source>
        <dbReference type="EMBL" id="SES96366.1"/>
    </source>
</evidence>
<evidence type="ECO:0000313" key="2">
    <source>
        <dbReference type="Proteomes" id="UP000242642"/>
    </source>
</evidence>
<protein>
    <submittedName>
        <fullName evidence="1">Uncharacterized protein</fullName>
    </submittedName>
</protein>
<dbReference type="Proteomes" id="UP000242642">
    <property type="component" value="Unassembled WGS sequence"/>
</dbReference>
<reference evidence="2" key="1">
    <citation type="submission" date="2016-10" db="EMBL/GenBank/DDBJ databases">
        <authorList>
            <person name="Varghese N."/>
            <person name="Submissions S."/>
        </authorList>
    </citation>
    <scope>NUCLEOTIDE SEQUENCE [LARGE SCALE GENOMIC DNA]</scope>
    <source>
        <strain evidence="2">DSM 18579</strain>
    </source>
</reference>
<dbReference type="AlphaFoldDB" id="A0A1I0AQ14"/>
<dbReference type="RefSeq" id="WP_093318311.1">
    <property type="nucleotide sequence ID" value="NZ_FOHV01000006.1"/>
</dbReference>
<proteinExistence type="predicted"/>
<accession>A0A1I0AQ14</accession>
<dbReference type="OrthoDB" id="879470at2"/>
<organism evidence="1 2">
    <name type="scientific">Thorsellia anophelis DSM 18579</name>
    <dbReference type="NCBI Taxonomy" id="1123402"/>
    <lineage>
        <taxon>Bacteria</taxon>
        <taxon>Pseudomonadati</taxon>
        <taxon>Pseudomonadota</taxon>
        <taxon>Gammaproteobacteria</taxon>
        <taxon>Enterobacterales</taxon>
        <taxon>Thorselliaceae</taxon>
        <taxon>Thorsellia</taxon>
    </lineage>
</organism>
<dbReference type="EMBL" id="FOHV01000006">
    <property type="protein sequence ID" value="SES96366.1"/>
    <property type="molecule type" value="Genomic_DNA"/>
</dbReference>
<gene>
    <name evidence="1" type="ORF">SAMN02583745_01012</name>
</gene>
<sequence>MSIESINKRIYDLNGVILSNNVQTHQNPLMERMLSIEFKFGFYLKPVDTPWAKAHEQEPIVDIGDFIEPLMPLYLENQSLFFQKIVDNYFPDNQLDCERCGQIHWLPKLFTPLTIGSGDYEEWMWMFTDEAIDKIKAFFQTEDNIEFLLLATSDGYPDTYFISLSDQNINNPTIYGTDRTGYFSEIDVIGSFEEFLNQLFTQDELIQTIKTALDNCEESYL</sequence>